<comment type="similarity">
    <text evidence="1">Belongs to the SWI5/SAE3 family.</text>
</comment>
<keyword evidence="2" id="KW-0227">DNA damage</keyword>
<evidence type="ECO:0000256" key="3">
    <source>
        <dbReference type="ARBA" id="ARBA00023204"/>
    </source>
</evidence>
<dbReference type="GO" id="GO:0034974">
    <property type="term" value="C:Swi5-Swi2 complex"/>
    <property type="evidence" value="ECO:0007669"/>
    <property type="project" value="TreeGrafter"/>
</dbReference>
<dbReference type="InterPro" id="IPR010760">
    <property type="entry name" value="DNA-repair_Swi5"/>
</dbReference>
<evidence type="ECO:0000256" key="2">
    <source>
        <dbReference type="ARBA" id="ARBA00022763"/>
    </source>
</evidence>
<dbReference type="GO" id="GO:0000724">
    <property type="term" value="P:double-strand break repair via homologous recombination"/>
    <property type="evidence" value="ECO:0007669"/>
    <property type="project" value="TreeGrafter"/>
</dbReference>
<dbReference type="PANTHER" id="PTHR28529">
    <property type="entry name" value="DNA REPAIR PROTEIN SWI5 HOMOLOG"/>
    <property type="match status" value="1"/>
</dbReference>
<keyword evidence="7" id="KW-1185">Reference proteome</keyword>
<evidence type="ECO:0000256" key="5">
    <source>
        <dbReference type="SAM" id="MobiDB-lite"/>
    </source>
</evidence>
<sequence>MADSNLPSLKRKSLQEDTDTVSKKALERRLQSLQEQFDKLRAEEESLRSRLQGNVNIQKALDDHYRLIHEYNAIKDIGQMLFGKCAELDGTTTKEMYERFGLELDD</sequence>
<evidence type="ECO:0000313" key="6">
    <source>
        <dbReference type="EMBL" id="CAG8748464.1"/>
    </source>
</evidence>
<dbReference type="PANTHER" id="PTHR28529:SF2">
    <property type="entry name" value="DNA REPAIR PROTEIN SWI5 HOMOLOG"/>
    <property type="match status" value="1"/>
</dbReference>
<comment type="caution">
    <text evidence="6">The sequence shown here is derived from an EMBL/GenBank/DDBJ whole genome shotgun (WGS) entry which is preliminary data.</text>
</comment>
<evidence type="ECO:0000256" key="4">
    <source>
        <dbReference type="SAM" id="Coils"/>
    </source>
</evidence>
<dbReference type="EMBL" id="CAJVQA010017374">
    <property type="protein sequence ID" value="CAG8748464.1"/>
    <property type="molecule type" value="Genomic_DNA"/>
</dbReference>
<dbReference type="Proteomes" id="UP000789759">
    <property type="component" value="Unassembled WGS sequence"/>
</dbReference>
<keyword evidence="4" id="KW-0175">Coiled coil</keyword>
<dbReference type="OrthoDB" id="255837at2759"/>
<reference evidence="6" key="1">
    <citation type="submission" date="2021-06" db="EMBL/GenBank/DDBJ databases">
        <authorList>
            <person name="Kallberg Y."/>
            <person name="Tangrot J."/>
            <person name="Rosling A."/>
        </authorList>
    </citation>
    <scope>NUCLEOTIDE SEQUENCE</scope>
    <source>
        <strain evidence="6">FL966</strain>
    </source>
</reference>
<dbReference type="GO" id="GO:0032798">
    <property type="term" value="C:Swi5-Sfr1 complex"/>
    <property type="evidence" value="ECO:0007669"/>
    <property type="project" value="TreeGrafter"/>
</dbReference>
<dbReference type="Gene3D" id="1.20.5.170">
    <property type="match status" value="1"/>
</dbReference>
<organism evidence="6 7">
    <name type="scientific">Cetraspora pellucida</name>
    <dbReference type="NCBI Taxonomy" id="1433469"/>
    <lineage>
        <taxon>Eukaryota</taxon>
        <taxon>Fungi</taxon>
        <taxon>Fungi incertae sedis</taxon>
        <taxon>Mucoromycota</taxon>
        <taxon>Glomeromycotina</taxon>
        <taxon>Glomeromycetes</taxon>
        <taxon>Diversisporales</taxon>
        <taxon>Gigasporaceae</taxon>
        <taxon>Cetraspora</taxon>
    </lineage>
</organism>
<accession>A0A9N9NLB1</accession>
<gene>
    <name evidence="6" type="ORF">CPELLU_LOCUS14550</name>
</gene>
<protein>
    <submittedName>
        <fullName evidence="6">8339_t:CDS:1</fullName>
    </submittedName>
</protein>
<evidence type="ECO:0000313" key="7">
    <source>
        <dbReference type="Proteomes" id="UP000789759"/>
    </source>
</evidence>
<keyword evidence="3" id="KW-0234">DNA repair</keyword>
<proteinExistence type="inferred from homology"/>
<evidence type="ECO:0000256" key="1">
    <source>
        <dbReference type="ARBA" id="ARBA00008060"/>
    </source>
</evidence>
<name>A0A9N9NLB1_9GLOM</name>
<feature type="region of interest" description="Disordered" evidence="5">
    <location>
        <begin position="1"/>
        <end position="21"/>
    </location>
</feature>
<dbReference type="AlphaFoldDB" id="A0A9N9NLB1"/>
<dbReference type="Pfam" id="PF07061">
    <property type="entry name" value="Swi5"/>
    <property type="match status" value="1"/>
</dbReference>
<feature type="coiled-coil region" evidence="4">
    <location>
        <begin position="23"/>
        <end position="50"/>
    </location>
</feature>